<evidence type="ECO:0000256" key="1">
    <source>
        <dbReference type="SAM" id="Phobius"/>
    </source>
</evidence>
<reference evidence="3 4" key="1">
    <citation type="submission" date="2023-10" db="EMBL/GenBank/DDBJ databases">
        <title>Two novel species belonging to the OM43/NOR5 clade.</title>
        <authorList>
            <person name="Park M."/>
        </authorList>
    </citation>
    <scope>NUCLEOTIDE SEQUENCE [LARGE SCALE GENOMIC DNA]</scope>
    <source>
        <strain evidence="3 4">IMCC43200</strain>
    </source>
</reference>
<dbReference type="Pfam" id="PF00535">
    <property type="entry name" value="Glycos_transf_2"/>
    <property type="match status" value="1"/>
</dbReference>
<name>A0ABZ0I895_9GAMM</name>
<evidence type="ECO:0000259" key="2">
    <source>
        <dbReference type="Pfam" id="PF00535"/>
    </source>
</evidence>
<dbReference type="SUPFAM" id="SSF53448">
    <property type="entry name" value="Nucleotide-diphospho-sugar transferases"/>
    <property type="match status" value="1"/>
</dbReference>
<dbReference type="Gene3D" id="3.90.550.10">
    <property type="entry name" value="Spore Coat Polysaccharide Biosynthesis Protein SpsA, Chain A"/>
    <property type="match status" value="1"/>
</dbReference>
<proteinExistence type="predicted"/>
<dbReference type="EC" id="2.4.-.-" evidence="3"/>
<keyword evidence="4" id="KW-1185">Reference proteome</keyword>
<dbReference type="PANTHER" id="PTHR43646:SF6">
    <property type="entry name" value="PRE-MYCOFACTOCIN GLYCOSYLTRANSFERASE"/>
    <property type="match status" value="1"/>
</dbReference>
<dbReference type="PANTHER" id="PTHR43646">
    <property type="entry name" value="GLYCOSYLTRANSFERASE"/>
    <property type="match status" value="1"/>
</dbReference>
<evidence type="ECO:0000313" key="4">
    <source>
        <dbReference type="Proteomes" id="UP001626537"/>
    </source>
</evidence>
<dbReference type="Proteomes" id="UP001626537">
    <property type="component" value="Chromosome"/>
</dbReference>
<evidence type="ECO:0000313" key="3">
    <source>
        <dbReference type="EMBL" id="WOJ95039.1"/>
    </source>
</evidence>
<feature type="transmembrane region" description="Helical" evidence="1">
    <location>
        <begin position="262"/>
        <end position="281"/>
    </location>
</feature>
<keyword evidence="3" id="KW-0808">Transferase</keyword>
<keyword evidence="3" id="KW-0328">Glycosyltransferase</keyword>
<organism evidence="3 4">
    <name type="scientific">Congregibacter variabilis</name>
    <dbReference type="NCBI Taxonomy" id="3081200"/>
    <lineage>
        <taxon>Bacteria</taxon>
        <taxon>Pseudomonadati</taxon>
        <taxon>Pseudomonadota</taxon>
        <taxon>Gammaproteobacteria</taxon>
        <taxon>Cellvibrionales</taxon>
        <taxon>Halieaceae</taxon>
        <taxon>Congregibacter</taxon>
    </lineage>
</organism>
<protein>
    <submittedName>
        <fullName evidence="3">Glycosyltransferase family A protein</fullName>
        <ecNumber evidence="3">2.4.-.-</ecNumber>
    </submittedName>
</protein>
<keyword evidence="1" id="KW-0812">Transmembrane</keyword>
<accession>A0ABZ0I895</accession>
<feature type="transmembrane region" description="Helical" evidence="1">
    <location>
        <begin position="293"/>
        <end position="313"/>
    </location>
</feature>
<keyword evidence="1" id="KW-0472">Membrane</keyword>
<feature type="domain" description="Glycosyltransferase 2-like" evidence="2">
    <location>
        <begin position="8"/>
        <end position="162"/>
    </location>
</feature>
<dbReference type="GO" id="GO:0016757">
    <property type="term" value="F:glycosyltransferase activity"/>
    <property type="evidence" value="ECO:0007669"/>
    <property type="project" value="UniProtKB-KW"/>
</dbReference>
<dbReference type="CDD" id="cd00761">
    <property type="entry name" value="Glyco_tranf_GTA_type"/>
    <property type="match status" value="1"/>
</dbReference>
<dbReference type="RefSeq" id="WP_407349672.1">
    <property type="nucleotide sequence ID" value="NZ_CP136864.1"/>
</dbReference>
<gene>
    <name evidence="3" type="ORF">R0135_07675</name>
</gene>
<dbReference type="InterPro" id="IPR029044">
    <property type="entry name" value="Nucleotide-diphossugar_trans"/>
</dbReference>
<keyword evidence="1" id="KW-1133">Transmembrane helix</keyword>
<dbReference type="EMBL" id="CP136864">
    <property type="protein sequence ID" value="WOJ95039.1"/>
    <property type="molecule type" value="Genomic_DNA"/>
</dbReference>
<dbReference type="InterPro" id="IPR001173">
    <property type="entry name" value="Glyco_trans_2-like"/>
</dbReference>
<sequence>MPNQTTVSFVIPHKGREQLLRETLLSIKAQQTTLLYDVQLVTQNTELAPETLALLETMPVFASYEDEALTISALRNRGAARSTAPCLAFLDADIGLAPDWLETVHRLLTQHSDYALVSAHQFCDSNGSPLEKVRTQLSNMQVDTDVRFLPGRNLFLHRSSFDAVGGFPEHLITCEDYWFTERVSKIGKLWYTTETQYEHFGEDRDHRAMFRKEIWRGQSNWASMGGRTIPLGEWPSFLVPPVLTLLTLTVPLLLLAGLTQTAAIVTLIVAACLCAYVLRVWQAGRGRISLLSVLRFYIYYFPARTLGTLAGIWPKLDTTTHQS</sequence>